<name>A0A9N8VZC4_9GLOM</name>
<keyword evidence="2" id="KW-1185">Reference proteome</keyword>
<dbReference type="EMBL" id="CAJVPK010000187">
    <property type="protein sequence ID" value="CAG8469670.1"/>
    <property type="molecule type" value="Genomic_DNA"/>
</dbReference>
<accession>A0A9N8VZC4</accession>
<dbReference type="OrthoDB" id="2318536at2759"/>
<protein>
    <submittedName>
        <fullName evidence="1">1490_t:CDS:1</fullName>
    </submittedName>
</protein>
<evidence type="ECO:0000313" key="1">
    <source>
        <dbReference type="EMBL" id="CAG8469670.1"/>
    </source>
</evidence>
<gene>
    <name evidence="1" type="ORF">DEBURN_LOCUS3097</name>
</gene>
<comment type="caution">
    <text evidence="1">The sequence shown here is derived from an EMBL/GenBank/DDBJ whole genome shotgun (WGS) entry which is preliminary data.</text>
</comment>
<dbReference type="Proteomes" id="UP000789706">
    <property type="component" value="Unassembled WGS sequence"/>
</dbReference>
<organism evidence="1 2">
    <name type="scientific">Diversispora eburnea</name>
    <dbReference type="NCBI Taxonomy" id="1213867"/>
    <lineage>
        <taxon>Eukaryota</taxon>
        <taxon>Fungi</taxon>
        <taxon>Fungi incertae sedis</taxon>
        <taxon>Mucoromycota</taxon>
        <taxon>Glomeromycotina</taxon>
        <taxon>Glomeromycetes</taxon>
        <taxon>Diversisporales</taxon>
        <taxon>Diversisporaceae</taxon>
        <taxon>Diversispora</taxon>
    </lineage>
</organism>
<proteinExistence type="predicted"/>
<evidence type="ECO:0000313" key="2">
    <source>
        <dbReference type="Proteomes" id="UP000789706"/>
    </source>
</evidence>
<sequence length="261" mass="31217">MDALGRYKLGQGRSAQLAKIEKNIVNLFLKHVKCEFMNINQILESYQKTYPEKFNWDEFSRSSDTTFEEFIGVTWPKTFKFKTCPKDQVTWIGVNVPEEINDSNIYFDLNFDDFDLNFINSKNTKSNKATNFNRITYDIKNWNQYDEVEEKKKKRDAEVILWKLKNLVMNKTMMNKCCIEFLYQMLYGIRIRFQIKLEELLENSINWRKIGDMYMMVKTNDQEFGELLKQKGDRLDDDRIDDLRRACLSILLGENFGDTFY</sequence>
<dbReference type="AlphaFoldDB" id="A0A9N8VZC4"/>
<reference evidence="1" key="1">
    <citation type="submission" date="2021-06" db="EMBL/GenBank/DDBJ databases">
        <authorList>
            <person name="Kallberg Y."/>
            <person name="Tangrot J."/>
            <person name="Rosling A."/>
        </authorList>
    </citation>
    <scope>NUCLEOTIDE SEQUENCE</scope>
    <source>
        <strain evidence="1">AZ414A</strain>
    </source>
</reference>